<evidence type="ECO:0000256" key="1">
    <source>
        <dbReference type="SAM" id="MobiDB-lite"/>
    </source>
</evidence>
<dbReference type="Pfam" id="PF04248">
    <property type="entry name" value="NTP_transf_9"/>
    <property type="match status" value="1"/>
</dbReference>
<evidence type="ECO:0000259" key="2">
    <source>
        <dbReference type="Pfam" id="PF04248"/>
    </source>
</evidence>
<protein>
    <recommendedName>
        <fullName evidence="2">DUF427 domain-containing protein</fullName>
    </recommendedName>
</protein>
<organism evidence="3 4">
    <name type="scientific">Agrocybe chaxingu</name>
    <dbReference type="NCBI Taxonomy" id="84603"/>
    <lineage>
        <taxon>Eukaryota</taxon>
        <taxon>Fungi</taxon>
        <taxon>Dikarya</taxon>
        <taxon>Basidiomycota</taxon>
        <taxon>Agaricomycotina</taxon>
        <taxon>Agaricomycetes</taxon>
        <taxon>Agaricomycetidae</taxon>
        <taxon>Agaricales</taxon>
        <taxon>Agaricineae</taxon>
        <taxon>Strophariaceae</taxon>
        <taxon>Agrocybe</taxon>
    </lineage>
</organism>
<proteinExistence type="predicted"/>
<evidence type="ECO:0000313" key="3">
    <source>
        <dbReference type="EMBL" id="KAJ3507514.1"/>
    </source>
</evidence>
<feature type="domain" description="DUF427" evidence="2">
    <location>
        <begin position="143"/>
        <end position="235"/>
    </location>
</feature>
<dbReference type="OrthoDB" id="18996at2759"/>
<dbReference type="InterPro" id="IPR007361">
    <property type="entry name" value="DUF427"/>
</dbReference>
<dbReference type="EMBL" id="JANKHO010000652">
    <property type="protein sequence ID" value="KAJ3507514.1"/>
    <property type="molecule type" value="Genomic_DNA"/>
</dbReference>
<dbReference type="AlphaFoldDB" id="A0A9W8MWK5"/>
<dbReference type="InterPro" id="IPR038694">
    <property type="entry name" value="DUF427_sf"/>
</dbReference>
<dbReference type="Gene3D" id="2.170.150.40">
    <property type="entry name" value="Domain of unknown function (DUF427)"/>
    <property type="match status" value="1"/>
</dbReference>
<evidence type="ECO:0000313" key="4">
    <source>
        <dbReference type="Proteomes" id="UP001148786"/>
    </source>
</evidence>
<comment type="caution">
    <text evidence="3">The sequence shown here is derived from an EMBL/GenBank/DDBJ whole genome shotgun (WGS) entry which is preliminary data.</text>
</comment>
<dbReference type="Proteomes" id="UP001148786">
    <property type="component" value="Unassembled WGS sequence"/>
</dbReference>
<reference evidence="3" key="1">
    <citation type="submission" date="2022-07" db="EMBL/GenBank/DDBJ databases">
        <title>Genome Sequence of Agrocybe chaxingu.</title>
        <authorList>
            <person name="Buettner E."/>
        </authorList>
    </citation>
    <scope>NUCLEOTIDE SEQUENCE</scope>
    <source>
        <strain evidence="3">MP-N11</strain>
    </source>
</reference>
<name>A0A9W8MWK5_9AGAR</name>
<dbReference type="PANTHER" id="PTHR34310:SF9">
    <property type="entry name" value="BLR5716 PROTEIN"/>
    <property type="match status" value="1"/>
</dbReference>
<accession>A0A9W8MWK5</accession>
<sequence length="270" mass="30891">MAGFFPSLPHIEDCQKRIRAYVSGVAIAHRGVGLSTLYNIPLRADGIPDRYYPHYYFLREDLPVHWYLHLASSSDDDEVYHIGAGGMNDLLNSVKVHLTGPLKGLGAIRWNAMDAWFEEDEQIFIHPKDPYKRIDVLQSSRHVRIEVGGLEVADTRSPRLLFETSLPMRIYIPKTDCRMDLWEPSDLITGCPYKGEARYYNLVTSDGTRRDNLIWWYPNTTPECAAIRGYAAFFDEKVDVWIDGEKQQQPVTKWSSPSPPVSAPAEKMED</sequence>
<gene>
    <name evidence="3" type="ORF">NLJ89_g6265</name>
</gene>
<feature type="region of interest" description="Disordered" evidence="1">
    <location>
        <begin position="248"/>
        <end position="270"/>
    </location>
</feature>
<keyword evidence="4" id="KW-1185">Reference proteome</keyword>
<dbReference type="PANTHER" id="PTHR34310">
    <property type="entry name" value="DUF427 DOMAIN PROTEIN (AFU_ORTHOLOGUE AFUA_3G02220)"/>
    <property type="match status" value="1"/>
</dbReference>